<protein>
    <submittedName>
        <fullName evidence="5">Charged multivesicular body protein 4Bb</fullName>
    </submittedName>
</protein>
<feature type="compositionally biased region" description="Polar residues" evidence="4">
    <location>
        <begin position="172"/>
        <end position="183"/>
    </location>
</feature>
<dbReference type="GO" id="GO:0000815">
    <property type="term" value="C:ESCRT III complex"/>
    <property type="evidence" value="ECO:0007669"/>
    <property type="project" value="TreeGrafter"/>
</dbReference>
<evidence type="ECO:0000256" key="3">
    <source>
        <dbReference type="ARBA" id="ARBA00022753"/>
    </source>
</evidence>
<dbReference type="Ensembl" id="ENSSDUT00000005251.1">
    <property type="protein sequence ID" value="ENSSDUP00000005150.1"/>
    <property type="gene ID" value="ENSSDUG00000003814.1"/>
</dbReference>
<comment type="subcellular location">
    <subcellularLocation>
        <location evidence="1">Endosome</location>
    </subcellularLocation>
</comment>
<evidence type="ECO:0000313" key="6">
    <source>
        <dbReference type="Proteomes" id="UP000261420"/>
    </source>
</evidence>
<reference evidence="5" key="2">
    <citation type="submission" date="2025-09" db="UniProtKB">
        <authorList>
            <consortium name="Ensembl"/>
        </authorList>
    </citation>
    <scope>IDENTIFICATION</scope>
</reference>
<dbReference type="GO" id="GO:0032511">
    <property type="term" value="P:late endosome to vacuole transport via multivesicular body sorting pathway"/>
    <property type="evidence" value="ECO:0007669"/>
    <property type="project" value="TreeGrafter"/>
</dbReference>
<dbReference type="GO" id="GO:0009898">
    <property type="term" value="C:cytoplasmic side of plasma membrane"/>
    <property type="evidence" value="ECO:0007669"/>
    <property type="project" value="TreeGrafter"/>
</dbReference>
<keyword evidence="3" id="KW-0967">Endosome</keyword>
<dbReference type="Gene3D" id="1.10.287.1060">
    <property type="entry name" value="ESAT-6-like"/>
    <property type="match status" value="1"/>
</dbReference>
<dbReference type="PANTHER" id="PTHR22761:SF10">
    <property type="entry name" value="GH13992P"/>
    <property type="match status" value="1"/>
</dbReference>
<evidence type="ECO:0000256" key="1">
    <source>
        <dbReference type="ARBA" id="ARBA00004177"/>
    </source>
</evidence>
<feature type="region of interest" description="Disordered" evidence="4">
    <location>
        <begin position="161"/>
        <end position="201"/>
    </location>
</feature>
<evidence type="ECO:0000313" key="5">
    <source>
        <dbReference type="Ensembl" id="ENSSDUP00000005150.1"/>
    </source>
</evidence>
<dbReference type="PANTHER" id="PTHR22761">
    <property type="entry name" value="CHARGED MULTIVESICULAR BODY PROTEIN"/>
    <property type="match status" value="1"/>
</dbReference>
<dbReference type="AlphaFoldDB" id="A0A3B4TGR8"/>
<reference evidence="5" key="1">
    <citation type="submission" date="2025-08" db="UniProtKB">
        <authorList>
            <consortium name="Ensembl"/>
        </authorList>
    </citation>
    <scope>IDENTIFICATION</scope>
</reference>
<dbReference type="STRING" id="41447.ENSSDUP00000005150"/>
<accession>A0A3B4TGR8</accession>
<dbReference type="GO" id="GO:0005771">
    <property type="term" value="C:multivesicular body"/>
    <property type="evidence" value="ECO:0007669"/>
    <property type="project" value="TreeGrafter"/>
</dbReference>
<sequence>MPGSKSQMSLFNKMFSGGEKVTKKPSEEGEVEKLLQGEELLMEKKEHLKKKIDRELLYAKKNSRKNRRVALQALRRKKWYEKHLKYIDCAVKAMRSTHEHIDIVSKVNDLIRDITEEQDVTQHISDTLHTSVSFGVEFDEDELLAELERLEENLDASMFEKDRVEERVPSPQVLSTTSPSHPVTETPPPSQCSPETDSAEFSPRLPVILITAPSREDLHGTQTTITIADALKERRPSSTPFVVGKKLVARQ</sequence>
<proteinExistence type="inferred from homology"/>
<dbReference type="Proteomes" id="UP000261420">
    <property type="component" value="Unplaced"/>
</dbReference>
<dbReference type="InterPro" id="IPR005024">
    <property type="entry name" value="Snf7_fam"/>
</dbReference>
<dbReference type="GeneTree" id="ENSGT00940000154663"/>
<organism evidence="5 6">
    <name type="scientific">Seriola dumerili</name>
    <name type="common">Greater amberjack</name>
    <name type="synonym">Caranx dumerili</name>
    <dbReference type="NCBI Taxonomy" id="41447"/>
    <lineage>
        <taxon>Eukaryota</taxon>
        <taxon>Metazoa</taxon>
        <taxon>Chordata</taxon>
        <taxon>Craniata</taxon>
        <taxon>Vertebrata</taxon>
        <taxon>Euteleostomi</taxon>
        <taxon>Actinopterygii</taxon>
        <taxon>Neopterygii</taxon>
        <taxon>Teleostei</taxon>
        <taxon>Neoteleostei</taxon>
        <taxon>Acanthomorphata</taxon>
        <taxon>Carangaria</taxon>
        <taxon>Carangiformes</taxon>
        <taxon>Carangidae</taxon>
        <taxon>Seriola</taxon>
    </lineage>
</organism>
<name>A0A3B4TGR8_SERDU</name>
<evidence type="ECO:0000256" key="4">
    <source>
        <dbReference type="SAM" id="MobiDB-lite"/>
    </source>
</evidence>
<evidence type="ECO:0000256" key="2">
    <source>
        <dbReference type="ARBA" id="ARBA00006190"/>
    </source>
</evidence>
<keyword evidence="6" id="KW-1185">Reference proteome</keyword>
<dbReference type="Pfam" id="PF03357">
    <property type="entry name" value="Snf7"/>
    <property type="match status" value="1"/>
</dbReference>
<comment type="similarity">
    <text evidence="2">Belongs to the SNF7 family.</text>
</comment>
<dbReference type="GO" id="GO:0006900">
    <property type="term" value="P:vesicle budding from membrane"/>
    <property type="evidence" value="ECO:0007669"/>
    <property type="project" value="TreeGrafter"/>
</dbReference>